<feature type="transmembrane region" description="Helical" evidence="6">
    <location>
        <begin position="233"/>
        <end position="265"/>
    </location>
</feature>
<dbReference type="RefSeq" id="WP_091836913.1">
    <property type="nucleotide sequence ID" value="NZ_FPAA01000006.1"/>
</dbReference>
<reference evidence="8" key="1">
    <citation type="submission" date="2016-10" db="EMBL/GenBank/DDBJ databases">
        <authorList>
            <person name="Varghese N."/>
            <person name="Submissions S."/>
        </authorList>
    </citation>
    <scope>NUCLEOTIDE SEQUENCE [LARGE SCALE GENOMIC DNA]</scope>
    <source>
        <strain evidence="8">DSM 45789</strain>
    </source>
</reference>
<dbReference type="Pfam" id="PF01594">
    <property type="entry name" value="AI-2E_transport"/>
    <property type="match status" value="1"/>
</dbReference>
<evidence type="ECO:0000313" key="7">
    <source>
        <dbReference type="EMBL" id="SFS71450.1"/>
    </source>
</evidence>
<evidence type="ECO:0000256" key="5">
    <source>
        <dbReference type="ARBA" id="ARBA00023136"/>
    </source>
</evidence>
<feature type="transmembrane region" description="Helical" evidence="6">
    <location>
        <begin position="5"/>
        <end position="26"/>
    </location>
</feature>
<evidence type="ECO:0000256" key="4">
    <source>
        <dbReference type="ARBA" id="ARBA00022989"/>
    </source>
</evidence>
<accession>A0A1I6S3J4</accession>
<evidence type="ECO:0000256" key="2">
    <source>
        <dbReference type="ARBA" id="ARBA00009773"/>
    </source>
</evidence>
<evidence type="ECO:0000256" key="1">
    <source>
        <dbReference type="ARBA" id="ARBA00004141"/>
    </source>
</evidence>
<feature type="transmembrane region" description="Helical" evidence="6">
    <location>
        <begin position="314"/>
        <end position="332"/>
    </location>
</feature>
<feature type="transmembrane region" description="Helical" evidence="6">
    <location>
        <begin position="174"/>
        <end position="193"/>
    </location>
</feature>
<evidence type="ECO:0000256" key="6">
    <source>
        <dbReference type="SAM" id="Phobius"/>
    </source>
</evidence>
<keyword evidence="5 6" id="KW-0472">Membrane</keyword>
<dbReference type="OrthoDB" id="9774361at2"/>
<gene>
    <name evidence="7" type="ORF">SAMN05444972_106118</name>
</gene>
<dbReference type="EMBL" id="FPAA01000006">
    <property type="protein sequence ID" value="SFS71450.1"/>
    <property type="molecule type" value="Genomic_DNA"/>
</dbReference>
<feature type="transmembrane region" description="Helical" evidence="6">
    <location>
        <begin position="277"/>
        <end position="302"/>
    </location>
</feature>
<evidence type="ECO:0000313" key="8">
    <source>
        <dbReference type="Proteomes" id="UP000198660"/>
    </source>
</evidence>
<comment type="subcellular location">
    <subcellularLocation>
        <location evidence="1">Membrane</location>
        <topology evidence="1">Multi-pass membrane protein</topology>
    </subcellularLocation>
</comment>
<keyword evidence="8" id="KW-1185">Reference proteome</keyword>
<proteinExistence type="inferred from homology"/>
<protein>
    <submittedName>
        <fullName evidence="7">Sporulation integral membrane protein YtvI</fullName>
    </submittedName>
</protein>
<organism evidence="7 8">
    <name type="scientific">Marininema halotolerans</name>
    <dbReference type="NCBI Taxonomy" id="1155944"/>
    <lineage>
        <taxon>Bacteria</taxon>
        <taxon>Bacillati</taxon>
        <taxon>Bacillota</taxon>
        <taxon>Bacilli</taxon>
        <taxon>Bacillales</taxon>
        <taxon>Thermoactinomycetaceae</taxon>
        <taxon>Marininema</taxon>
    </lineage>
</organism>
<dbReference type="InterPro" id="IPR002549">
    <property type="entry name" value="AI-2E-like"/>
</dbReference>
<dbReference type="GO" id="GO:0016020">
    <property type="term" value="C:membrane"/>
    <property type="evidence" value="ECO:0007669"/>
    <property type="project" value="UniProtKB-SubCell"/>
</dbReference>
<feature type="transmembrane region" description="Helical" evidence="6">
    <location>
        <begin position="62"/>
        <end position="92"/>
    </location>
</feature>
<evidence type="ECO:0000256" key="3">
    <source>
        <dbReference type="ARBA" id="ARBA00022692"/>
    </source>
</evidence>
<keyword evidence="4 6" id="KW-1133">Transmembrane helix</keyword>
<feature type="transmembrane region" description="Helical" evidence="6">
    <location>
        <begin position="338"/>
        <end position="356"/>
    </location>
</feature>
<comment type="similarity">
    <text evidence="2">Belongs to the autoinducer-2 exporter (AI-2E) (TC 2.A.86) family.</text>
</comment>
<name>A0A1I6S3J4_9BACL</name>
<keyword evidence="3 6" id="KW-0812">Transmembrane</keyword>
<sequence length="377" mass="42199">MNREVVWPIARGLLVIAVAIVGYYFLLFAVPLVYPFFIGWMIAMLAEPIVRWLELRFRVPRWAGVTITLLLLIAILLTLLILLVSEIVVVLIRLSDWIPAWINDINTYILSTFFNGHSELSQLIDNIQNYLEKNPQQRSEIVNSIQNNIGIVANKGTQLITDIISGIGTFLGNLPYFATVLVFCVLAAFFIAFDWPRLKRSLQNLIPHHVQHTGSLIIVDLKRALFGFMRAQLTLISITGFIVWIGLMIIGIRYALTIAIVTAIVDLLPYLGVGSVLIPWSLVLLLTGDIEVGIGLAILYLIIILVRQTIEPKLVASNIGLNPLFTLFALFVGLKLMGVIGLIAGPTLAVILIALYRAHVFRDLWNYIRNGRTPLQK</sequence>
<dbReference type="PANTHER" id="PTHR21716">
    <property type="entry name" value="TRANSMEMBRANE PROTEIN"/>
    <property type="match status" value="1"/>
</dbReference>
<dbReference type="GO" id="GO:0055085">
    <property type="term" value="P:transmembrane transport"/>
    <property type="evidence" value="ECO:0007669"/>
    <property type="project" value="TreeGrafter"/>
</dbReference>
<dbReference type="PANTHER" id="PTHR21716:SF68">
    <property type="entry name" value="TRANSPORT PROTEIN YTVI-RELATED"/>
    <property type="match status" value="1"/>
</dbReference>
<dbReference type="NCBIfam" id="TIGR02872">
    <property type="entry name" value="spore_ytvI"/>
    <property type="match status" value="1"/>
</dbReference>
<dbReference type="AlphaFoldDB" id="A0A1I6S3J4"/>
<dbReference type="Proteomes" id="UP000198660">
    <property type="component" value="Unassembled WGS sequence"/>
</dbReference>
<dbReference type="InterPro" id="IPR014227">
    <property type="entry name" value="YtvI-like"/>
</dbReference>